<dbReference type="PANTHER" id="PTHR38074:SF1">
    <property type="entry name" value="ALTERED INHERITANCE OF MITOCHONDRIA PROTEIN 24, MITOCHONDRIAL"/>
    <property type="match status" value="1"/>
</dbReference>
<dbReference type="Gene3D" id="3.60.160.10">
    <property type="entry name" value="Mitochondrial biogenesis AIM24"/>
    <property type="match status" value="1"/>
</dbReference>
<evidence type="ECO:0000313" key="1">
    <source>
        <dbReference type="EMBL" id="TQQ85529.1"/>
    </source>
</evidence>
<accession>A0A544QXP3</accession>
<comment type="caution">
    <text evidence="1">The sequence shown here is derived from an EMBL/GenBank/DDBJ whole genome shotgun (WGS) entry which is preliminary data.</text>
</comment>
<proteinExistence type="predicted"/>
<dbReference type="PANTHER" id="PTHR38074">
    <property type="entry name" value="ALTERED INHERITANCE OF MITOCHONDRIA PROTEIN 24, MITOCHONDRIAL"/>
    <property type="match status" value="1"/>
</dbReference>
<dbReference type="OrthoDB" id="9779518at2"/>
<protein>
    <submittedName>
        <fullName evidence="1">AIM24 family protein</fullName>
    </submittedName>
</protein>
<dbReference type="AlphaFoldDB" id="A0A544QXP3"/>
<dbReference type="EMBL" id="SGJB01000002">
    <property type="protein sequence ID" value="TQQ85529.1"/>
    <property type="molecule type" value="Genomic_DNA"/>
</dbReference>
<dbReference type="Proteomes" id="UP000317863">
    <property type="component" value="Unassembled WGS sequence"/>
</dbReference>
<evidence type="ECO:0000313" key="2">
    <source>
        <dbReference type="Proteomes" id="UP000317863"/>
    </source>
</evidence>
<dbReference type="InterPro" id="IPR002838">
    <property type="entry name" value="AIM24"/>
</dbReference>
<dbReference type="RefSeq" id="WP_142535233.1">
    <property type="nucleotide sequence ID" value="NZ_SGJB01000002.1"/>
</dbReference>
<name>A0A544QXP3_9FIRM</name>
<dbReference type="Pfam" id="PF01987">
    <property type="entry name" value="AIM24"/>
    <property type="match status" value="1"/>
</dbReference>
<keyword evidence="2" id="KW-1185">Reference proteome</keyword>
<organism evidence="1 2">
    <name type="scientific">Peptacetobacter hominis</name>
    <dbReference type="NCBI Taxonomy" id="2743610"/>
    <lineage>
        <taxon>Bacteria</taxon>
        <taxon>Bacillati</taxon>
        <taxon>Bacillota</taxon>
        <taxon>Clostridia</taxon>
        <taxon>Peptostreptococcales</taxon>
        <taxon>Peptostreptococcaceae</taxon>
        <taxon>Peptacetobacter</taxon>
    </lineage>
</organism>
<sequence length="271" mass="28954">MILDEKAKVIKTTSDGKNKFEVLEFENLDGATDPTMAMALYFAKKAGLKSRIVRVSLDNSSIKTEAGALYFYKGNISSDTKVGGAGGFFKKSISGALTGESILKPSYTGSGEVYLEPSFKHYCAMTLDNESIIVDKGVFYCCSDSIELSAVSQKNISSAVMGGEGIFQLQLKGSGVVILELPVPESEIVKCTLNGDEELKVDGNFAIARTSGVNFSVTKSQKSLFRSAMGGEGFLNTYTGSGSVWIAPTAPVYNDLSFGFLGSNDSMDNEE</sequence>
<gene>
    <name evidence="1" type="ORF">EXD82_01930</name>
</gene>
<reference evidence="1 2" key="1">
    <citation type="submission" date="2019-02" db="EMBL/GenBank/DDBJ databases">
        <title>Peptostreptococcaceae bacterium ZHW00191 nov., a new bacterium isolated from the human gut.</title>
        <authorList>
            <person name="Zhou H.-W."/>
            <person name="Chen X.-J."/>
        </authorList>
    </citation>
    <scope>NUCLEOTIDE SEQUENCE [LARGE SCALE GENOMIC DNA]</scope>
    <source>
        <strain evidence="1 2">ZHW00191</strain>
    </source>
</reference>
<dbReference type="SUPFAM" id="SSF51219">
    <property type="entry name" value="TRAP-like"/>
    <property type="match status" value="1"/>
</dbReference>
<dbReference type="InterPro" id="IPR016031">
    <property type="entry name" value="Trp_RNA-bd_attenuator-like_dom"/>
</dbReference>
<dbReference type="InterPro" id="IPR036983">
    <property type="entry name" value="AIM24_sf"/>
</dbReference>